<proteinExistence type="predicted"/>
<dbReference type="RefSeq" id="WP_353723281.1">
    <property type="nucleotide sequence ID" value="NZ_CP159289.1"/>
</dbReference>
<evidence type="ECO:0000259" key="1">
    <source>
        <dbReference type="Pfam" id="PF14534"/>
    </source>
</evidence>
<evidence type="ECO:0000313" key="2">
    <source>
        <dbReference type="EMBL" id="XCH28054.1"/>
    </source>
</evidence>
<dbReference type="AlphaFoldDB" id="A0AAU8FXD3"/>
<name>A0AAU8FXD3_9BACT</name>
<dbReference type="Gene3D" id="3.10.450.50">
    <property type="match status" value="1"/>
</dbReference>
<protein>
    <submittedName>
        <fullName evidence="2">Nuclear transport factor 2 family protein</fullName>
    </submittedName>
</protein>
<reference evidence="2" key="1">
    <citation type="submission" date="2024-06" db="EMBL/GenBank/DDBJ databases">
        <title>Sequencing and assembly of the genome of Dyadobacter sp. strain 676, a symbiont of Cyamopsis tetragonoloba.</title>
        <authorList>
            <person name="Guro P."/>
            <person name="Sazanova A."/>
            <person name="Kuznetsova I."/>
            <person name="Belimov A."/>
            <person name="Safronova V."/>
        </authorList>
    </citation>
    <scope>NUCLEOTIDE SEQUENCE</scope>
    <source>
        <strain evidence="2">676</strain>
    </source>
</reference>
<feature type="domain" description="DUF4440" evidence="1">
    <location>
        <begin position="6"/>
        <end position="85"/>
    </location>
</feature>
<dbReference type="EMBL" id="CP159289">
    <property type="protein sequence ID" value="XCH28054.1"/>
    <property type="molecule type" value="Genomic_DNA"/>
</dbReference>
<dbReference type="SUPFAM" id="SSF54427">
    <property type="entry name" value="NTF2-like"/>
    <property type="match status" value="1"/>
</dbReference>
<dbReference type="InterPro" id="IPR027843">
    <property type="entry name" value="DUF4440"/>
</dbReference>
<organism evidence="2">
    <name type="scientific">Dyadobacter sp. 676</name>
    <dbReference type="NCBI Taxonomy" id="3088362"/>
    <lineage>
        <taxon>Bacteria</taxon>
        <taxon>Pseudomonadati</taxon>
        <taxon>Bacteroidota</taxon>
        <taxon>Cytophagia</taxon>
        <taxon>Cytophagales</taxon>
        <taxon>Spirosomataceae</taxon>
        <taxon>Dyadobacter</taxon>
    </lineage>
</organism>
<gene>
    <name evidence="2" type="ORF">ABV298_31790</name>
</gene>
<dbReference type="InterPro" id="IPR032710">
    <property type="entry name" value="NTF2-like_dom_sf"/>
</dbReference>
<accession>A0AAU8FXD3</accession>
<dbReference type="Pfam" id="PF14534">
    <property type="entry name" value="DUF4440"/>
    <property type="match status" value="1"/>
</dbReference>
<sequence length="96" mass="11035">MLHVRTKDYIVNNPNGKISGVADIIAPIRNAQKFPEVERTNEKSTFNHNLAIVVGSQMAAGSTQQDRVKRRLTNVWIRRKQGGNWLPDNQQIQWLR</sequence>